<dbReference type="OrthoDB" id="2289096at2759"/>
<dbReference type="Proteomes" id="UP000193560">
    <property type="component" value="Unassembled WGS sequence"/>
</dbReference>
<feature type="compositionally biased region" description="Basic and acidic residues" evidence="1">
    <location>
        <begin position="39"/>
        <end position="49"/>
    </location>
</feature>
<keyword evidence="3" id="KW-1185">Reference proteome</keyword>
<feature type="compositionally biased region" description="Basic and acidic residues" evidence="1">
    <location>
        <begin position="286"/>
        <end position="296"/>
    </location>
</feature>
<feature type="region of interest" description="Disordered" evidence="1">
    <location>
        <begin position="277"/>
        <end position="315"/>
    </location>
</feature>
<evidence type="ECO:0000313" key="2">
    <source>
        <dbReference type="EMBL" id="ORZ21604.1"/>
    </source>
</evidence>
<reference evidence="2 3" key="1">
    <citation type="submission" date="2016-07" db="EMBL/GenBank/DDBJ databases">
        <title>Pervasive Adenine N6-methylation of Active Genes in Fungi.</title>
        <authorList>
            <consortium name="DOE Joint Genome Institute"/>
            <person name="Mondo S.J."/>
            <person name="Dannebaum R.O."/>
            <person name="Kuo R.C."/>
            <person name="Labutti K."/>
            <person name="Haridas S."/>
            <person name="Kuo A."/>
            <person name="Salamov A."/>
            <person name="Ahrendt S.R."/>
            <person name="Lipzen A."/>
            <person name="Sullivan W."/>
            <person name="Andreopoulos W.B."/>
            <person name="Clum A."/>
            <person name="Lindquist E."/>
            <person name="Daum C."/>
            <person name="Ramamoorthy G.K."/>
            <person name="Gryganskyi A."/>
            <person name="Culley D."/>
            <person name="Magnuson J.K."/>
            <person name="James T.Y."/>
            <person name="O'Malley M.A."/>
            <person name="Stajich J.E."/>
            <person name="Spatafora J.W."/>
            <person name="Visel A."/>
            <person name="Grigoriev I.V."/>
        </authorList>
    </citation>
    <scope>NUCLEOTIDE SEQUENCE [LARGE SCALE GENOMIC DNA]</scope>
    <source>
        <strain evidence="2 3">NRRL 1336</strain>
    </source>
</reference>
<name>A0A1X2ISY5_9FUNG</name>
<dbReference type="AlphaFoldDB" id="A0A1X2ISY5"/>
<proteinExistence type="predicted"/>
<dbReference type="EMBL" id="MCGE01000005">
    <property type="protein sequence ID" value="ORZ21604.1"/>
    <property type="molecule type" value="Genomic_DNA"/>
</dbReference>
<organism evidence="2 3">
    <name type="scientific">Absidia repens</name>
    <dbReference type="NCBI Taxonomy" id="90262"/>
    <lineage>
        <taxon>Eukaryota</taxon>
        <taxon>Fungi</taxon>
        <taxon>Fungi incertae sedis</taxon>
        <taxon>Mucoromycota</taxon>
        <taxon>Mucoromycotina</taxon>
        <taxon>Mucoromycetes</taxon>
        <taxon>Mucorales</taxon>
        <taxon>Cunninghamellaceae</taxon>
        <taxon>Absidia</taxon>
    </lineage>
</organism>
<feature type="region of interest" description="Disordered" evidence="1">
    <location>
        <begin position="1"/>
        <end position="49"/>
    </location>
</feature>
<feature type="region of interest" description="Disordered" evidence="1">
    <location>
        <begin position="159"/>
        <end position="196"/>
    </location>
</feature>
<accession>A0A1X2ISY5</accession>
<evidence type="ECO:0000256" key="1">
    <source>
        <dbReference type="SAM" id="MobiDB-lite"/>
    </source>
</evidence>
<sequence>MASGPTTFSKRKQQQQQQQLGNHYQMAAFEGGQNESQEETTKEVDDQQKRDLSQLLLSATNSMDAIEAGLAQRLERCNLAGVEKPSDKVTQLLVNEHVRALDVSFQQQVHTNQTTGTVATKKVRHVQVQTMAIEQDKQQKPPAIKITSFLPRQQLPLLSLSKDSSSSSPSSSSSSVSGSGSQFPSPVSDSGVGVDDNEITTTATTITTCSQATIIDRLEKELAGEKKQRQRVEASLNDTRDHFEVLSGLAYKKLREIWEEKLKWENACMELNQQLMITQQQQQQQREGKEQNHQGSDDNQDIDSVTGKDSISVVS</sequence>
<feature type="compositionally biased region" description="Low complexity" evidence="1">
    <location>
        <begin position="159"/>
        <end position="188"/>
    </location>
</feature>
<protein>
    <submittedName>
        <fullName evidence="2">Uncharacterized protein</fullName>
    </submittedName>
</protein>
<gene>
    <name evidence="2" type="ORF">BCR42DRAFT_407917</name>
</gene>
<evidence type="ECO:0000313" key="3">
    <source>
        <dbReference type="Proteomes" id="UP000193560"/>
    </source>
</evidence>
<comment type="caution">
    <text evidence="2">The sequence shown here is derived from an EMBL/GenBank/DDBJ whole genome shotgun (WGS) entry which is preliminary data.</text>
</comment>